<keyword evidence="3" id="KW-1185">Reference proteome</keyword>
<accession>A0ABQ3JB89</accession>
<evidence type="ECO:0000313" key="3">
    <source>
        <dbReference type="Proteomes" id="UP000605897"/>
    </source>
</evidence>
<dbReference type="EMBL" id="BNAU01000007">
    <property type="protein sequence ID" value="GHF14526.1"/>
    <property type="molecule type" value="Genomic_DNA"/>
</dbReference>
<organism evidence="2 3">
    <name type="scientific">Amycolatopsis deserti</name>
    <dbReference type="NCBI Taxonomy" id="185696"/>
    <lineage>
        <taxon>Bacteria</taxon>
        <taxon>Bacillati</taxon>
        <taxon>Actinomycetota</taxon>
        <taxon>Actinomycetes</taxon>
        <taxon>Pseudonocardiales</taxon>
        <taxon>Pseudonocardiaceae</taxon>
        <taxon>Amycolatopsis</taxon>
    </lineage>
</organism>
<comment type="caution">
    <text evidence="2">The sequence shown here is derived from an EMBL/GenBank/DDBJ whole genome shotgun (WGS) entry which is preliminary data.</text>
</comment>
<feature type="compositionally biased region" description="Gly residues" evidence="1">
    <location>
        <begin position="63"/>
        <end position="72"/>
    </location>
</feature>
<dbReference type="Proteomes" id="UP000605897">
    <property type="component" value="Unassembled WGS sequence"/>
</dbReference>
<proteinExistence type="predicted"/>
<protein>
    <submittedName>
        <fullName evidence="2">Uncharacterized protein</fullName>
    </submittedName>
</protein>
<reference evidence="3" key="1">
    <citation type="journal article" date="2019" name="Int. J. Syst. Evol. Microbiol.">
        <title>The Global Catalogue of Microorganisms (GCM) 10K type strain sequencing project: providing services to taxonomists for standard genome sequencing and annotation.</title>
        <authorList>
            <consortium name="The Broad Institute Genomics Platform"/>
            <consortium name="The Broad Institute Genome Sequencing Center for Infectious Disease"/>
            <person name="Wu L."/>
            <person name="Ma J."/>
        </authorList>
    </citation>
    <scope>NUCLEOTIDE SEQUENCE [LARGE SCALE GENOMIC DNA]</scope>
    <source>
        <strain evidence="3">CGMCC 4.7677</strain>
    </source>
</reference>
<evidence type="ECO:0000256" key="1">
    <source>
        <dbReference type="SAM" id="MobiDB-lite"/>
    </source>
</evidence>
<sequence>MLIIACAAGQPTDVWSPDFDILDGPYQEEQDGRYWDYLVQLHEGKSFDSGTVTADWTCAGAPQGGGASGGGVAPVPGSGEADEWQQSNGGDAQVSFAPKAGVETGAGGTARF</sequence>
<name>A0ABQ3JB89_9PSEU</name>
<feature type="region of interest" description="Disordered" evidence="1">
    <location>
        <begin position="63"/>
        <end position="112"/>
    </location>
</feature>
<evidence type="ECO:0000313" key="2">
    <source>
        <dbReference type="EMBL" id="GHF14526.1"/>
    </source>
</evidence>
<gene>
    <name evidence="2" type="ORF">GCM10017786_55290</name>
</gene>